<dbReference type="SUPFAM" id="SSF46689">
    <property type="entry name" value="Homeodomain-like"/>
    <property type="match status" value="1"/>
</dbReference>
<dbReference type="PANTHER" id="PTHR47999">
    <property type="entry name" value="TRANSCRIPTION FACTOR MYB8-RELATED-RELATED"/>
    <property type="match status" value="1"/>
</dbReference>
<dbReference type="InterPro" id="IPR009057">
    <property type="entry name" value="Homeodomain-like_sf"/>
</dbReference>
<dbReference type="OrthoDB" id="2143914at2759"/>
<keyword evidence="3" id="KW-0539">Nucleus</keyword>
<dbReference type="SMART" id="SM00717">
    <property type="entry name" value="SANT"/>
    <property type="match status" value="1"/>
</dbReference>
<dbReference type="Gene3D" id="1.10.10.60">
    <property type="entry name" value="Homeodomain-like"/>
    <property type="match status" value="1"/>
</dbReference>
<dbReference type="AlphaFoldDB" id="A0A834STR9"/>
<evidence type="ECO:0000256" key="2">
    <source>
        <dbReference type="ARBA" id="ARBA00023125"/>
    </source>
</evidence>
<evidence type="ECO:0000259" key="5">
    <source>
        <dbReference type="PROSITE" id="PS51294"/>
    </source>
</evidence>
<dbReference type="Pfam" id="PF00249">
    <property type="entry name" value="Myb_DNA-binding"/>
    <property type="match status" value="1"/>
</dbReference>
<feature type="domain" description="Myb-like" evidence="4">
    <location>
        <begin position="7"/>
        <end position="61"/>
    </location>
</feature>
<evidence type="ECO:0000259" key="4">
    <source>
        <dbReference type="PROSITE" id="PS50090"/>
    </source>
</evidence>
<dbReference type="PROSITE" id="PS50090">
    <property type="entry name" value="MYB_LIKE"/>
    <property type="match status" value="1"/>
</dbReference>
<comment type="subcellular location">
    <subcellularLocation>
        <location evidence="1">Nucleus</location>
    </subcellularLocation>
</comment>
<evidence type="ECO:0000313" key="7">
    <source>
        <dbReference type="Proteomes" id="UP000634136"/>
    </source>
</evidence>
<dbReference type="PROSITE" id="PS51294">
    <property type="entry name" value="HTH_MYB"/>
    <property type="match status" value="1"/>
</dbReference>
<organism evidence="6 7">
    <name type="scientific">Senna tora</name>
    <dbReference type="NCBI Taxonomy" id="362788"/>
    <lineage>
        <taxon>Eukaryota</taxon>
        <taxon>Viridiplantae</taxon>
        <taxon>Streptophyta</taxon>
        <taxon>Embryophyta</taxon>
        <taxon>Tracheophyta</taxon>
        <taxon>Spermatophyta</taxon>
        <taxon>Magnoliopsida</taxon>
        <taxon>eudicotyledons</taxon>
        <taxon>Gunneridae</taxon>
        <taxon>Pentapetalae</taxon>
        <taxon>rosids</taxon>
        <taxon>fabids</taxon>
        <taxon>Fabales</taxon>
        <taxon>Fabaceae</taxon>
        <taxon>Caesalpinioideae</taxon>
        <taxon>Cassia clade</taxon>
        <taxon>Senna</taxon>
    </lineage>
</organism>
<dbReference type="InterPro" id="IPR001005">
    <property type="entry name" value="SANT/Myb"/>
</dbReference>
<evidence type="ECO:0000256" key="1">
    <source>
        <dbReference type="ARBA" id="ARBA00004123"/>
    </source>
</evidence>
<dbReference type="InterPro" id="IPR017930">
    <property type="entry name" value="Myb_dom"/>
</dbReference>
<accession>A0A834STR9</accession>
<gene>
    <name evidence="6" type="ORF">G2W53_036036</name>
</gene>
<keyword evidence="2" id="KW-0238">DNA-binding</keyword>
<comment type="caution">
    <text evidence="6">The sequence shown here is derived from an EMBL/GenBank/DDBJ whole genome shotgun (WGS) entry which is preliminary data.</text>
</comment>
<name>A0A834STR9_9FABA</name>
<dbReference type="GO" id="GO:0005634">
    <property type="term" value="C:nucleus"/>
    <property type="evidence" value="ECO:0007669"/>
    <property type="project" value="UniProtKB-SubCell"/>
</dbReference>
<dbReference type="Proteomes" id="UP000634136">
    <property type="component" value="Unassembled WGS sequence"/>
</dbReference>
<evidence type="ECO:0000313" key="6">
    <source>
        <dbReference type="EMBL" id="KAF7809293.1"/>
    </source>
</evidence>
<dbReference type="InterPro" id="IPR015495">
    <property type="entry name" value="Myb_TF_plants"/>
</dbReference>
<proteinExistence type="predicted"/>
<dbReference type="GO" id="GO:0003677">
    <property type="term" value="F:DNA binding"/>
    <property type="evidence" value="ECO:0007669"/>
    <property type="project" value="UniProtKB-KW"/>
</dbReference>
<keyword evidence="7" id="KW-1185">Reference proteome</keyword>
<protein>
    <submittedName>
        <fullName evidence="6">Transcription factor WER-like</fullName>
    </submittedName>
</protein>
<sequence length="172" mass="20016">MSKADKKNEYKKGLWTQEEDKILIQYINLHGRTHWNRISKLTGRVPGRTDNQVKNHWNTHLCKKVGITKHQTSKLKDRVPSKPRASSHMQILEVTPNNVDITLTAQHKHAEISIQPQGSSSLDNINIDAPQLQIKDHFDYHQNFLFEFDAHHNFVFDSPPRLMELFDGFDVI</sequence>
<dbReference type="PANTHER" id="PTHR47999:SF59">
    <property type="entry name" value="TRANSCRIPTION FACTOR WER-LIKE"/>
    <property type="match status" value="1"/>
</dbReference>
<reference evidence="6" key="1">
    <citation type="submission" date="2020-09" db="EMBL/GenBank/DDBJ databases">
        <title>Genome-Enabled Discovery of Anthraquinone Biosynthesis in Senna tora.</title>
        <authorList>
            <person name="Kang S.-H."/>
            <person name="Pandey R.P."/>
            <person name="Lee C.-M."/>
            <person name="Sim J.-S."/>
            <person name="Jeong J.-T."/>
            <person name="Choi B.-S."/>
            <person name="Jung M."/>
            <person name="Ginzburg D."/>
            <person name="Zhao K."/>
            <person name="Won S.Y."/>
            <person name="Oh T.-J."/>
            <person name="Yu Y."/>
            <person name="Kim N.-H."/>
            <person name="Lee O.R."/>
            <person name="Lee T.-H."/>
            <person name="Bashyal P."/>
            <person name="Kim T.-S."/>
            <person name="Lee W.-H."/>
            <person name="Kawkins C."/>
            <person name="Kim C.-K."/>
            <person name="Kim J.S."/>
            <person name="Ahn B.O."/>
            <person name="Rhee S.Y."/>
            <person name="Sohng J.K."/>
        </authorList>
    </citation>
    <scope>NUCLEOTIDE SEQUENCE</scope>
    <source>
        <tissue evidence="6">Leaf</tissue>
    </source>
</reference>
<dbReference type="CDD" id="cd00167">
    <property type="entry name" value="SANT"/>
    <property type="match status" value="1"/>
</dbReference>
<evidence type="ECO:0000256" key="3">
    <source>
        <dbReference type="ARBA" id="ARBA00023242"/>
    </source>
</evidence>
<dbReference type="EMBL" id="JAAIUW010000011">
    <property type="protein sequence ID" value="KAF7809293.1"/>
    <property type="molecule type" value="Genomic_DNA"/>
</dbReference>
<feature type="domain" description="HTH myb-type" evidence="5">
    <location>
        <begin position="7"/>
        <end position="65"/>
    </location>
</feature>